<gene>
    <name evidence="9" type="ORF">LZ495_32315</name>
</gene>
<feature type="transmembrane region" description="Helical" evidence="7">
    <location>
        <begin position="133"/>
        <end position="155"/>
    </location>
</feature>
<dbReference type="InterPro" id="IPR035906">
    <property type="entry name" value="MetI-like_sf"/>
</dbReference>
<dbReference type="InterPro" id="IPR000515">
    <property type="entry name" value="MetI-like"/>
</dbReference>
<keyword evidence="10" id="KW-1185">Reference proteome</keyword>
<organism evidence="9 10">
    <name type="scientific">Yinghuangia soli</name>
    <dbReference type="NCBI Taxonomy" id="2908204"/>
    <lineage>
        <taxon>Bacteria</taxon>
        <taxon>Bacillati</taxon>
        <taxon>Actinomycetota</taxon>
        <taxon>Actinomycetes</taxon>
        <taxon>Kitasatosporales</taxon>
        <taxon>Streptomycetaceae</taxon>
        <taxon>Yinghuangia</taxon>
    </lineage>
</organism>
<keyword evidence="2 7" id="KW-0813">Transport</keyword>
<dbReference type="Proteomes" id="UP001165378">
    <property type="component" value="Unassembled WGS sequence"/>
</dbReference>
<proteinExistence type="inferred from homology"/>
<evidence type="ECO:0000256" key="4">
    <source>
        <dbReference type="ARBA" id="ARBA00022692"/>
    </source>
</evidence>
<comment type="caution">
    <text evidence="9">The sequence shown here is derived from an EMBL/GenBank/DDBJ whole genome shotgun (WGS) entry which is preliminary data.</text>
</comment>
<dbReference type="AlphaFoldDB" id="A0AA41Q718"/>
<dbReference type="EMBL" id="JAKFHA010000027">
    <property type="protein sequence ID" value="MCF2531876.1"/>
    <property type="molecule type" value="Genomic_DNA"/>
</dbReference>
<keyword evidence="4 7" id="KW-0812">Transmembrane</keyword>
<feature type="domain" description="ABC transmembrane type-1" evidence="8">
    <location>
        <begin position="91"/>
        <end position="293"/>
    </location>
</feature>
<evidence type="ECO:0000256" key="2">
    <source>
        <dbReference type="ARBA" id="ARBA00022448"/>
    </source>
</evidence>
<dbReference type="InterPro" id="IPR025966">
    <property type="entry name" value="OppC_N"/>
</dbReference>
<evidence type="ECO:0000313" key="10">
    <source>
        <dbReference type="Proteomes" id="UP001165378"/>
    </source>
</evidence>
<feature type="transmembrane region" description="Helical" evidence="7">
    <location>
        <begin position="12"/>
        <end position="35"/>
    </location>
</feature>
<comment type="subcellular location">
    <subcellularLocation>
        <location evidence="1 7">Cell membrane</location>
        <topology evidence="1 7">Multi-pass membrane protein</topology>
    </subcellularLocation>
</comment>
<feature type="transmembrane region" description="Helical" evidence="7">
    <location>
        <begin position="167"/>
        <end position="186"/>
    </location>
</feature>
<evidence type="ECO:0000256" key="7">
    <source>
        <dbReference type="RuleBase" id="RU363032"/>
    </source>
</evidence>
<comment type="similarity">
    <text evidence="7">Belongs to the binding-protein-dependent transport system permease family.</text>
</comment>
<evidence type="ECO:0000256" key="3">
    <source>
        <dbReference type="ARBA" id="ARBA00022475"/>
    </source>
</evidence>
<dbReference type="PROSITE" id="PS50928">
    <property type="entry name" value="ABC_TM1"/>
    <property type="match status" value="1"/>
</dbReference>
<keyword evidence="3" id="KW-1003">Cell membrane</keyword>
<dbReference type="PANTHER" id="PTHR43386">
    <property type="entry name" value="OLIGOPEPTIDE TRANSPORT SYSTEM PERMEASE PROTEIN APPC"/>
    <property type="match status" value="1"/>
</dbReference>
<name>A0AA41Q718_9ACTN</name>
<dbReference type="Pfam" id="PF12911">
    <property type="entry name" value="OppC_N"/>
    <property type="match status" value="1"/>
</dbReference>
<keyword evidence="6 7" id="KW-0472">Membrane</keyword>
<dbReference type="Gene3D" id="1.10.3720.10">
    <property type="entry name" value="MetI-like"/>
    <property type="match status" value="1"/>
</dbReference>
<accession>A0AA41Q718</accession>
<dbReference type="InterPro" id="IPR050366">
    <property type="entry name" value="BP-dependent_transpt_permease"/>
</dbReference>
<dbReference type="Pfam" id="PF00528">
    <property type="entry name" value="BPD_transp_1"/>
    <property type="match status" value="1"/>
</dbReference>
<evidence type="ECO:0000259" key="8">
    <source>
        <dbReference type="PROSITE" id="PS50928"/>
    </source>
</evidence>
<dbReference type="CDD" id="cd06261">
    <property type="entry name" value="TM_PBP2"/>
    <property type="match status" value="1"/>
</dbReference>
<dbReference type="GO" id="GO:0005886">
    <property type="term" value="C:plasma membrane"/>
    <property type="evidence" value="ECO:0007669"/>
    <property type="project" value="UniProtKB-SubCell"/>
</dbReference>
<feature type="transmembrane region" description="Helical" evidence="7">
    <location>
        <begin position="272"/>
        <end position="293"/>
    </location>
</feature>
<evidence type="ECO:0000313" key="9">
    <source>
        <dbReference type="EMBL" id="MCF2531876.1"/>
    </source>
</evidence>
<evidence type="ECO:0000256" key="1">
    <source>
        <dbReference type="ARBA" id="ARBA00004651"/>
    </source>
</evidence>
<reference evidence="9" key="1">
    <citation type="submission" date="2022-01" db="EMBL/GenBank/DDBJ databases">
        <title>Genome-Based Taxonomic Classification of the Phylum Actinobacteria.</title>
        <authorList>
            <person name="Gao Y."/>
        </authorList>
    </citation>
    <scope>NUCLEOTIDE SEQUENCE</scope>
    <source>
        <strain evidence="9">KLBMP 8922</strain>
    </source>
</reference>
<dbReference type="PANTHER" id="PTHR43386:SF1">
    <property type="entry name" value="D,D-DIPEPTIDE TRANSPORT SYSTEM PERMEASE PROTEIN DDPC-RELATED"/>
    <property type="match status" value="1"/>
</dbReference>
<evidence type="ECO:0000256" key="5">
    <source>
        <dbReference type="ARBA" id="ARBA00022989"/>
    </source>
</evidence>
<dbReference type="SUPFAM" id="SSF161098">
    <property type="entry name" value="MetI-like"/>
    <property type="match status" value="1"/>
</dbReference>
<sequence length="306" mass="33033">MRLAWRRFRRDKAGVAAGSVVLLFFVAGLGAPLFAKLYGKDPYTTYGQNEPGLLNDYGYPIAPNGGISGEYWLGIEPGLGRDVLTQLLYGIRTSLLISLAVVAIVTVLGVVVGVTAGYLGGRTDYLAGRVIDVMLSFPSTLFFIAFTPVVTSLLTSPGEEMSPLLRGSILVMVLSAFGWAGVARLLRGQVLSLRSREFVEAARASGSPPHRIIFHELLPNLWTPILVTASLAVPAYVTTEAALSYLGVGMVEPTPDWGRMLLKGAEVYQTDITYMFVPGISMLIFVVAFNLLGDSIRDALDPKTDR</sequence>
<dbReference type="GO" id="GO:0055085">
    <property type="term" value="P:transmembrane transport"/>
    <property type="evidence" value="ECO:0007669"/>
    <property type="project" value="InterPro"/>
</dbReference>
<keyword evidence="5 7" id="KW-1133">Transmembrane helix</keyword>
<protein>
    <submittedName>
        <fullName evidence="9">ABC transporter permease</fullName>
    </submittedName>
</protein>
<feature type="transmembrane region" description="Helical" evidence="7">
    <location>
        <begin position="95"/>
        <end position="121"/>
    </location>
</feature>
<evidence type="ECO:0000256" key="6">
    <source>
        <dbReference type="ARBA" id="ARBA00023136"/>
    </source>
</evidence>